<reference evidence="3 4" key="1">
    <citation type="journal article" date="2019" name="PLoS Genet.">
        <title>Convergent evolution of linked mating-type loci in basidiomycete fungi.</title>
        <authorList>
            <person name="Sun S."/>
            <person name="Coelho M.A."/>
            <person name="Heitman J."/>
            <person name="Nowrousian M."/>
        </authorList>
    </citation>
    <scope>NUCLEOTIDE SEQUENCE [LARGE SCALE GENOMIC DNA]</scope>
    <source>
        <strain evidence="3 4">CBS 4282</strain>
    </source>
</reference>
<dbReference type="InterPro" id="IPR029523">
    <property type="entry name" value="INO80B/Ies2"/>
</dbReference>
<organism evidence="3 4">
    <name type="scientific">Vanrija humicola</name>
    <name type="common">Yeast</name>
    <name type="synonym">Cryptococcus humicola</name>
    <dbReference type="NCBI Taxonomy" id="5417"/>
    <lineage>
        <taxon>Eukaryota</taxon>
        <taxon>Fungi</taxon>
        <taxon>Dikarya</taxon>
        <taxon>Basidiomycota</taxon>
        <taxon>Agaricomycotina</taxon>
        <taxon>Tremellomycetes</taxon>
        <taxon>Trichosporonales</taxon>
        <taxon>Trichosporonaceae</taxon>
        <taxon>Vanrija</taxon>
    </lineage>
</organism>
<evidence type="ECO:0000256" key="1">
    <source>
        <dbReference type="SAM" id="MobiDB-lite"/>
    </source>
</evidence>
<evidence type="ECO:0000313" key="3">
    <source>
        <dbReference type="EMBL" id="TXT08640.1"/>
    </source>
</evidence>
<protein>
    <recommendedName>
        <fullName evidence="2">INO80 complex subunit B-like conserved region domain-containing protein</fullName>
    </recommendedName>
</protein>
<sequence length="235" mass="25783">MEIDDEVEDEEGAEEDAEDEDAAGDEDEEEDDGSDQDEIYEEDDLDSRAPSPSKMTARQRAKQNKDLQDTLISLPDGQPKVKPVLTEAERLQKREEMARRRKRQNEQRLQDEQDQTINRLLRAQTGRSRSKLDGPSPMPDADDSAARVQPPPEGVRYVSRLKGEDVVLSVAVRAGRESWLDVGGAGGEGEAGKRDASGLCAASGCSLPRKYRCVGAFETGGCSLAHLKEVEAGLK</sequence>
<feature type="region of interest" description="Disordered" evidence="1">
    <location>
        <begin position="1"/>
        <end position="151"/>
    </location>
</feature>
<keyword evidence="4" id="KW-1185">Reference proteome</keyword>
<dbReference type="Pfam" id="PF04795">
    <property type="entry name" value="PAPA-1"/>
    <property type="match status" value="1"/>
</dbReference>
<dbReference type="Proteomes" id="UP000473826">
    <property type="component" value="Unassembled WGS sequence"/>
</dbReference>
<name>A0A7D8YYP1_VANHU</name>
<dbReference type="OrthoDB" id="2021186at2759"/>
<dbReference type="PANTHER" id="PTHR21561">
    <property type="entry name" value="INO80 COMPLEX SUBUNIT B"/>
    <property type="match status" value="1"/>
</dbReference>
<feature type="compositionally biased region" description="Basic and acidic residues" evidence="1">
    <location>
        <begin position="87"/>
        <end position="111"/>
    </location>
</feature>
<dbReference type="InterPro" id="IPR006880">
    <property type="entry name" value="INO80B_C"/>
</dbReference>
<evidence type="ECO:0000259" key="2">
    <source>
        <dbReference type="SMART" id="SM01406"/>
    </source>
</evidence>
<proteinExistence type="predicted"/>
<dbReference type="SMART" id="SM01406">
    <property type="entry name" value="PAPA-1"/>
    <property type="match status" value="1"/>
</dbReference>
<comment type="caution">
    <text evidence="3">The sequence shown here is derived from an EMBL/GenBank/DDBJ whole genome shotgun (WGS) entry which is preliminary data.</text>
</comment>
<dbReference type="GO" id="GO:0006338">
    <property type="term" value="P:chromatin remodeling"/>
    <property type="evidence" value="ECO:0007669"/>
    <property type="project" value="InterPro"/>
</dbReference>
<feature type="compositionally biased region" description="Acidic residues" evidence="1">
    <location>
        <begin position="1"/>
        <end position="45"/>
    </location>
</feature>
<accession>A0A7D8YYP1</accession>
<dbReference type="EMBL" id="QKWK01000007">
    <property type="protein sequence ID" value="TXT08640.1"/>
    <property type="molecule type" value="Genomic_DNA"/>
</dbReference>
<dbReference type="PANTHER" id="PTHR21561:SF12">
    <property type="entry name" value="INO80 COMPLEX SUBUNIT B"/>
    <property type="match status" value="1"/>
</dbReference>
<feature type="domain" description="INO80 complex subunit B-like conserved region" evidence="2">
    <location>
        <begin position="89"/>
        <end position="176"/>
    </location>
</feature>
<dbReference type="AlphaFoldDB" id="A0A7D8YYP1"/>
<dbReference type="GO" id="GO:0031011">
    <property type="term" value="C:Ino80 complex"/>
    <property type="evidence" value="ECO:0007669"/>
    <property type="project" value="InterPro"/>
</dbReference>
<gene>
    <name evidence="3" type="ORF">VHUM_02768</name>
</gene>
<evidence type="ECO:0000313" key="4">
    <source>
        <dbReference type="Proteomes" id="UP000473826"/>
    </source>
</evidence>